<keyword evidence="2" id="KW-1133">Transmembrane helix</keyword>
<feature type="transmembrane region" description="Helical" evidence="2">
    <location>
        <begin position="289"/>
        <end position="311"/>
    </location>
</feature>
<evidence type="ECO:0000313" key="3">
    <source>
        <dbReference type="EMBL" id="KAK9812897.1"/>
    </source>
</evidence>
<gene>
    <name evidence="3" type="ORF">WJX72_005426</name>
</gene>
<accession>A0AAW1PVU1</accession>
<keyword evidence="2" id="KW-0812">Transmembrane</keyword>
<reference evidence="3 4" key="1">
    <citation type="journal article" date="2024" name="Nat. Commun.">
        <title>Phylogenomics reveals the evolutionary origins of lichenization in chlorophyte algae.</title>
        <authorList>
            <person name="Puginier C."/>
            <person name="Libourel C."/>
            <person name="Otte J."/>
            <person name="Skaloud P."/>
            <person name="Haon M."/>
            <person name="Grisel S."/>
            <person name="Petersen M."/>
            <person name="Berrin J.G."/>
            <person name="Delaux P.M."/>
            <person name="Dal Grande F."/>
            <person name="Keller J."/>
        </authorList>
    </citation>
    <scope>NUCLEOTIDE SEQUENCE [LARGE SCALE GENOMIC DNA]</scope>
    <source>
        <strain evidence="3 4">SAG 2043</strain>
    </source>
</reference>
<comment type="caution">
    <text evidence="3">The sequence shown here is derived from an EMBL/GenBank/DDBJ whole genome shotgun (WGS) entry which is preliminary data.</text>
</comment>
<feature type="transmembrane region" description="Helical" evidence="2">
    <location>
        <begin position="63"/>
        <end position="82"/>
    </location>
</feature>
<organism evidence="3 4">
    <name type="scientific">[Myrmecia] bisecta</name>
    <dbReference type="NCBI Taxonomy" id="41462"/>
    <lineage>
        <taxon>Eukaryota</taxon>
        <taxon>Viridiplantae</taxon>
        <taxon>Chlorophyta</taxon>
        <taxon>core chlorophytes</taxon>
        <taxon>Trebouxiophyceae</taxon>
        <taxon>Trebouxiales</taxon>
        <taxon>Trebouxiaceae</taxon>
        <taxon>Myrmecia</taxon>
    </lineage>
</organism>
<dbReference type="Proteomes" id="UP001489004">
    <property type="component" value="Unassembled WGS sequence"/>
</dbReference>
<sequence>MQGDVFGWGLGDPVQNAGGPGQNVAAGISGRNSPSAGWDPWTKRAASVGRIRRFWCWAWHDRAWWASVQFIIGSYIYVYGAVGEGLRAVEENDRLKPWMLTWPYMAAAVLFTGGSAILLKLSLEQHPDIIDHQAERDMDEHDGGDHSDSSQEGDPPPVTKFLGKWTVARDAGGEAGLQKMAHTESDRQELVARAYLDTPLLFRVADPGYRRRWWLDFSGSLVLLLGSAVYNISCGMECVKAVRGDLPDWGMDVNLWFVTMPNVIAGSCFVGGSWLYYAACTGTASLLIWRPYSTTWWIAALNFWGSAAYWVGAFCQKPVLQFAPHILVANWAEIFVGYFLGSLVMLVASHLMVMRIASDLAAEDATMPVPQLDVEGGAAGRD</sequence>
<feature type="transmembrane region" description="Helical" evidence="2">
    <location>
        <begin position="102"/>
        <end position="123"/>
    </location>
</feature>
<proteinExistence type="predicted"/>
<evidence type="ECO:0000256" key="2">
    <source>
        <dbReference type="SAM" id="Phobius"/>
    </source>
</evidence>
<evidence type="ECO:0000313" key="4">
    <source>
        <dbReference type="Proteomes" id="UP001489004"/>
    </source>
</evidence>
<keyword evidence="2" id="KW-0472">Membrane</keyword>
<feature type="region of interest" description="Disordered" evidence="1">
    <location>
        <begin position="137"/>
        <end position="158"/>
    </location>
</feature>
<protein>
    <submittedName>
        <fullName evidence="3">Uncharacterized protein</fullName>
    </submittedName>
</protein>
<feature type="transmembrane region" description="Helical" evidence="2">
    <location>
        <begin position="253"/>
        <end position="277"/>
    </location>
</feature>
<dbReference type="EMBL" id="JALJOR010000008">
    <property type="protein sequence ID" value="KAK9812897.1"/>
    <property type="molecule type" value="Genomic_DNA"/>
</dbReference>
<keyword evidence="4" id="KW-1185">Reference proteome</keyword>
<feature type="transmembrane region" description="Helical" evidence="2">
    <location>
        <begin position="331"/>
        <end position="353"/>
    </location>
</feature>
<dbReference type="AlphaFoldDB" id="A0AAW1PVU1"/>
<evidence type="ECO:0000256" key="1">
    <source>
        <dbReference type="SAM" id="MobiDB-lite"/>
    </source>
</evidence>
<feature type="transmembrane region" description="Helical" evidence="2">
    <location>
        <begin position="213"/>
        <end position="233"/>
    </location>
</feature>
<feature type="compositionally biased region" description="Basic and acidic residues" evidence="1">
    <location>
        <begin position="137"/>
        <end position="149"/>
    </location>
</feature>
<name>A0AAW1PVU1_9CHLO</name>